<comment type="similarity">
    <text evidence="1">Belongs to the ATP-dependent AMP-binding enzyme family.</text>
</comment>
<dbReference type="Proteomes" id="UP001362999">
    <property type="component" value="Unassembled WGS sequence"/>
</dbReference>
<keyword evidence="4" id="KW-1185">Reference proteome</keyword>
<evidence type="ECO:0000256" key="1">
    <source>
        <dbReference type="ARBA" id="ARBA00006432"/>
    </source>
</evidence>
<dbReference type="GO" id="GO:0031956">
    <property type="term" value="F:medium-chain fatty acid-CoA ligase activity"/>
    <property type="evidence" value="ECO:0007669"/>
    <property type="project" value="TreeGrafter"/>
</dbReference>
<dbReference type="PANTHER" id="PTHR43201">
    <property type="entry name" value="ACYL-COA SYNTHETASE"/>
    <property type="match status" value="1"/>
</dbReference>
<name>A0AAW0DQI1_9AGAR</name>
<dbReference type="GO" id="GO:0006631">
    <property type="term" value="P:fatty acid metabolic process"/>
    <property type="evidence" value="ECO:0007669"/>
    <property type="project" value="TreeGrafter"/>
</dbReference>
<dbReference type="Pfam" id="PF00501">
    <property type="entry name" value="AMP-binding"/>
    <property type="match status" value="1"/>
</dbReference>
<evidence type="ECO:0000313" key="4">
    <source>
        <dbReference type="Proteomes" id="UP001362999"/>
    </source>
</evidence>
<comment type="caution">
    <text evidence="3">The sequence shown here is derived from an EMBL/GenBank/DDBJ whole genome shotgun (WGS) entry which is preliminary data.</text>
</comment>
<dbReference type="Pfam" id="PF23562">
    <property type="entry name" value="AMP-binding_C_3"/>
    <property type="match status" value="1"/>
</dbReference>
<protein>
    <submittedName>
        <fullName evidence="3">Acetyl-CoA synthetase-like protein</fullName>
    </submittedName>
</protein>
<dbReference type="PANTHER" id="PTHR43201:SF8">
    <property type="entry name" value="ACYL-COA SYNTHETASE FAMILY MEMBER 3"/>
    <property type="match status" value="1"/>
</dbReference>
<dbReference type="InterPro" id="IPR000873">
    <property type="entry name" value="AMP-dep_synth/lig_dom"/>
</dbReference>
<accession>A0AAW0DQI1</accession>
<feature type="domain" description="AMP-dependent synthetase/ligase" evidence="2">
    <location>
        <begin position="10"/>
        <end position="327"/>
    </location>
</feature>
<dbReference type="AlphaFoldDB" id="A0AAW0DQI1"/>
<evidence type="ECO:0000313" key="3">
    <source>
        <dbReference type="EMBL" id="KAK7054085.1"/>
    </source>
</evidence>
<organism evidence="3 4">
    <name type="scientific">Favolaschia claudopus</name>
    <dbReference type="NCBI Taxonomy" id="2862362"/>
    <lineage>
        <taxon>Eukaryota</taxon>
        <taxon>Fungi</taxon>
        <taxon>Dikarya</taxon>
        <taxon>Basidiomycota</taxon>
        <taxon>Agaricomycotina</taxon>
        <taxon>Agaricomycetes</taxon>
        <taxon>Agaricomycetidae</taxon>
        <taxon>Agaricales</taxon>
        <taxon>Marasmiineae</taxon>
        <taxon>Mycenaceae</taxon>
        <taxon>Favolaschia</taxon>
    </lineage>
</organism>
<evidence type="ECO:0000259" key="2">
    <source>
        <dbReference type="Pfam" id="PF00501"/>
    </source>
</evidence>
<dbReference type="SUPFAM" id="SSF56801">
    <property type="entry name" value="Acetyl-CoA synthetase-like"/>
    <property type="match status" value="1"/>
</dbReference>
<sequence>MLRTHLTILETSARRAPSAIAFKVPESDVSGSISRWRDITYSQFLSDVELTASHWSRVFLREGIPERSVIGLWMGGYSYSDLVNLYGVSRAGFIPQLFSLRLPNADVILELLMKTGARALIYEDSFESALQSWPLHVFRAGSIELAAGRSSIDLPPLPSVQKEDIAFYFHTSGSTSGSPKLVPCSFQWLESTIRKSDQICAPREQGGLDIAVWAGSMCHIFQNFMLIGHLQHNACIIQPLANPYTSEQLVDMIQYCGLNRLNIFGSFLSNHLRNSRLDPKFLSKLVSLDEIIYTGLPLPREEEAWAYSNGIKLRNVFGSTEVGALLVSIGGCGPDAGLLRPTEGVAYKFAPIASSAAVAGPHVSTARLLELIVLAESPDCPDISLRNPDDGDFHTGDLFQEVAPGRYMSEGRDDDWIKSESSLRCNTKAIEDNARAMCATLISECVVVGNGRPNPILVVEPGVGVDNNDKLRVDIMRKIRQFHSRRYLHERIGSADMILVVPRGSLPRTATKGNIRRKAVEELYQSQIDKIFSVSR</sequence>
<reference evidence="3 4" key="1">
    <citation type="journal article" date="2024" name="J Genomics">
        <title>Draft genome sequencing and assembly of Favolaschia claudopus CIRM-BRFM 2984 isolated from oak limbs.</title>
        <authorList>
            <person name="Navarro D."/>
            <person name="Drula E."/>
            <person name="Chaduli D."/>
            <person name="Cazenave R."/>
            <person name="Ahrendt S."/>
            <person name="Wang J."/>
            <person name="Lipzen A."/>
            <person name="Daum C."/>
            <person name="Barry K."/>
            <person name="Grigoriev I.V."/>
            <person name="Favel A."/>
            <person name="Rosso M.N."/>
            <person name="Martin F."/>
        </authorList>
    </citation>
    <scope>NUCLEOTIDE SEQUENCE [LARGE SCALE GENOMIC DNA]</scope>
    <source>
        <strain evidence="3 4">CIRM-BRFM 2984</strain>
    </source>
</reference>
<dbReference type="EMBL" id="JAWWNJ010000006">
    <property type="protein sequence ID" value="KAK7054085.1"/>
    <property type="molecule type" value="Genomic_DNA"/>
</dbReference>
<dbReference type="Gene3D" id="3.40.50.12780">
    <property type="entry name" value="N-terminal domain of ligase-like"/>
    <property type="match status" value="1"/>
</dbReference>
<dbReference type="InterPro" id="IPR042099">
    <property type="entry name" value="ANL_N_sf"/>
</dbReference>
<gene>
    <name evidence="3" type="ORF">R3P38DRAFT_3305488</name>
</gene>
<proteinExistence type="inferred from homology"/>